<reference evidence="3" key="1">
    <citation type="submission" date="2018-03" db="EMBL/GenBank/DDBJ databases">
        <authorList>
            <person name="Rodrigo-Torres L."/>
            <person name="Arahal R. D."/>
            <person name="Lucena T."/>
        </authorList>
    </citation>
    <scope>NUCLEOTIDE SEQUENCE [LARGE SCALE GENOMIC DNA]</scope>
    <source>
        <strain evidence="3">CECT 7615</strain>
    </source>
</reference>
<dbReference type="Gene3D" id="3.40.190.10">
    <property type="entry name" value="Periplasmic binding protein-like II"/>
    <property type="match status" value="2"/>
</dbReference>
<protein>
    <recommendedName>
        <fullName evidence="4">C4-dicarboxylate ABC transporter substrate-binding protein</fullName>
    </recommendedName>
</protein>
<feature type="chain" id="PRO_5015350765" description="C4-dicarboxylate ABC transporter substrate-binding protein" evidence="1">
    <location>
        <begin position="23"/>
        <end position="348"/>
    </location>
</feature>
<dbReference type="Proteomes" id="UP000244898">
    <property type="component" value="Unassembled WGS sequence"/>
</dbReference>
<dbReference type="RefSeq" id="WP_108786361.1">
    <property type="nucleotide sequence ID" value="NZ_ONZG01000003.1"/>
</dbReference>
<feature type="signal peptide" evidence="1">
    <location>
        <begin position="1"/>
        <end position="22"/>
    </location>
</feature>
<proteinExistence type="predicted"/>
<organism evidence="2 3">
    <name type="scientific">Falsiruegeria mediterranea M17</name>
    <dbReference type="NCBI Taxonomy" id="1200281"/>
    <lineage>
        <taxon>Bacteria</taxon>
        <taxon>Pseudomonadati</taxon>
        <taxon>Pseudomonadota</taxon>
        <taxon>Alphaproteobacteria</taxon>
        <taxon>Rhodobacterales</taxon>
        <taxon>Roseobacteraceae</taxon>
        <taxon>Falsiruegeria</taxon>
    </lineage>
</organism>
<dbReference type="SUPFAM" id="SSF53850">
    <property type="entry name" value="Periplasmic binding protein-like II"/>
    <property type="match status" value="1"/>
</dbReference>
<dbReference type="OrthoDB" id="8111384at2"/>
<dbReference type="PANTHER" id="PTHR42941:SF1">
    <property type="entry name" value="SLL1037 PROTEIN"/>
    <property type="match status" value="1"/>
</dbReference>
<evidence type="ECO:0000313" key="3">
    <source>
        <dbReference type="Proteomes" id="UP000244898"/>
    </source>
</evidence>
<dbReference type="InterPro" id="IPR011852">
    <property type="entry name" value="TRAP_TAXI"/>
</dbReference>
<evidence type="ECO:0008006" key="4">
    <source>
        <dbReference type="Google" id="ProtNLM"/>
    </source>
</evidence>
<dbReference type="AlphaFoldDB" id="A0A2R8C6N9"/>
<sequence>MKPMKLIAAAVASMTMATGAIAQVNLTAETASPGGATHLSLAHLTEVAGTSGVANIQLADGQTLTNSIQNVAEGKTDIAGTPYILPFLMNRGVGPYGSLGKEKGAELAGNLRAINPFVLGVFFLFAYDSKGIGGWDDLKGRKIYNGPPRGGALTNARSMIQIVAGLKDGEDYEGMQINWGQGATLISSGEPDAIVLPELFPSPRLTIPSAAGKMTGWSMPKSAYESEAMGKYMKAPGSAPWTAPVADIEAVMGEDWSFISEDDTFRAFATIGGNVVHKDMDDELVHQLVTTYIETLDGLKSKAPYGNTVGFDFPMQGMCGANPVKYHPAAARAWREAGYEVDDCAVAQ</sequence>
<gene>
    <name evidence="2" type="ORF">TRM7615_01606</name>
</gene>
<dbReference type="PANTHER" id="PTHR42941">
    <property type="entry name" value="SLL1037 PROTEIN"/>
    <property type="match status" value="1"/>
</dbReference>
<evidence type="ECO:0000313" key="2">
    <source>
        <dbReference type="EMBL" id="SPJ28110.1"/>
    </source>
</evidence>
<evidence type="ECO:0000256" key="1">
    <source>
        <dbReference type="SAM" id="SignalP"/>
    </source>
</evidence>
<name>A0A2R8C6N9_9RHOB</name>
<keyword evidence="1" id="KW-0732">Signal</keyword>
<keyword evidence="3" id="KW-1185">Reference proteome</keyword>
<dbReference type="EMBL" id="ONZG01000003">
    <property type="protein sequence ID" value="SPJ28110.1"/>
    <property type="molecule type" value="Genomic_DNA"/>
</dbReference>
<accession>A0A2R8C6N9</accession>